<dbReference type="OrthoDB" id="674604at2759"/>
<sequence>MRLINTNSLELVEFFAGDIPAYAILSHRWGKEEVTFQDWKSKRTRKAVRHKAGYDKIIRACEKAKEQGLLYIWCDTNCIDKSSSAELSEAINSMWEWYHSSAICYAYLQDRYPKLKESEWFSRGWTLQELIAPSRVIFFSSEWEPLTTKVHGGVLIEKITNIPRNFLLYPESITNASVAKRMSWASRRRTTRVEDNAYCLLGMFGINMPLLYGEGSKAFQRLQEEIIRRSDDASILVWGPDTAASLTHLPLLAPSPICFRSAGNIELVSGPYSGGSNVSLSNRGLNLQ</sequence>
<dbReference type="InterPro" id="IPR010730">
    <property type="entry name" value="HET"/>
</dbReference>
<dbReference type="PANTHER" id="PTHR10622">
    <property type="entry name" value="HET DOMAIN-CONTAINING PROTEIN"/>
    <property type="match status" value="1"/>
</dbReference>
<dbReference type="PANTHER" id="PTHR10622:SF10">
    <property type="entry name" value="HET DOMAIN-CONTAINING PROTEIN"/>
    <property type="match status" value="1"/>
</dbReference>
<dbReference type="EMBL" id="KZ613942">
    <property type="protein sequence ID" value="PMD43057.1"/>
    <property type="molecule type" value="Genomic_DNA"/>
</dbReference>
<gene>
    <name evidence="3" type="ORF">L207DRAFT_385577</name>
</gene>
<evidence type="ECO:0000313" key="3">
    <source>
        <dbReference type="EMBL" id="PMD43057.1"/>
    </source>
</evidence>
<dbReference type="Proteomes" id="UP000235786">
    <property type="component" value="Unassembled WGS sequence"/>
</dbReference>
<organism evidence="3 4">
    <name type="scientific">Hyaloscypha variabilis (strain UAMH 11265 / GT02V1 / F)</name>
    <name type="common">Meliniomyces variabilis</name>
    <dbReference type="NCBI Taxonomy" id="1149755"/>
    <lineage>
        <taxon>Eukaryota</taxon>
        <taxon>Fungi</taxon>
        <taxon>Dikarya</taxon>
        <taxon>Ascomycota</taxon>
        <taxon>Pezizomycotina</taxon>
        <taxon>Leotiomycetes</taxon>
        <taxon>Helotiales</taxon>
        <taxon>Hyaloscyphaceae</taxon>
        <taxon>Hyaloscypha</taxon>
        <taxon>Hyaloscypha variabilis</taxon>
    </lineage>
</organism>
<feature type="domain" description="DUF8212" evidence="2">
    <location>
        <begin position="217"/>
        <end position="240"/>
    </location>
</feature>
<dbReference type="Pfam" id="PF26640">
    <property type="entry name" value="DUF8212"/>
    <property type="match status" value="1"/>
</dbReference>
<accession>A0A2J6RX14</accession>
<keyword evidence="4" id="KW-1185">Reference proteome</keyword>
<dbReference type="Pfam" id="PF06985">
    <property type="entry name" value="HET"/>
    <property type="match status" value="1"/>
</dbReference>
<dbReference type="AlphaFoldDB" id="A0A2J6RX14"/>
<feature type="non-terminal residue" evidence="3">
    <location>
        <position position="288"/>
    </location>
</feature>
<evidence type="ECO:0000259" key="1">
    <source>
        <dbReference type="Pfam" id="PF06985"/>
    </source>
</evidence>
<dbReference type="InterPro" id="IPR058525">
    <property type="entry name" value="DUF8212"/>
</dbReference>
<reference evidence="3 4" key="1">
    <citation type="submission" date="2016-04" db="EMBL/GenBank/DDBJ databases">
        <title>A degradative enzymes factory behind the ericoid mycorrhizal symbiosis.</title>
        <authorList>
            <consortium name="DOE Joint Genome Institute"/>
            <person name="Martino E."/>
            <person name="Morin E."/>
            <person name="Grelet G."/>
            <person name="Kuo A."/>
            <person name="Kohler A."/>
            <person name="Daghino S."/>
            <person name="Barry K."/>
            <person name="Choi C."/>
            <person name="Cichocki N."/>
            <person name="Clum A."/>
            <person name="Copeland A."/>
            <person name="Hainaut M."/>
            <person name="Haridas S."/>
            <person name="Labutti K."/>
            <person name="Lindquist E."/>
            <person name="Lipzen A."/>
            <person name="Khouja H.-R."/>
            <person name="Murat C."/>
            <person name="Ohm R."/>
            <person name="Olson A."/>
            <person name="Spatafora J."/>
            <person name="Veneault-Fourrey C."/>
            <person name="Henrissat B."/>
            <person name="Grigoriev I."/>
            <person name="Martin F."/>
            <person name="Perotto S."/>
        </authorList>
    </citation>
    <scope>NUCLEOTIDE SEQUENCE [LARGE SCALE GENOMIC DNA]</scope>
    <source>
        <strain evidence="3 4">F</strain>
    </source>
</reference>
<name>A0A2J6RX14_HYAVF</name>
<proteinExistence type="predicted"/>
<feature type="domain" description="Heterokaryon incompatibility" evidence="1">
    <location>
        <begin position="22"/>
        <end position="110"/>
    </location>
</feature>
<dbReference type="STRING" id="1149755.A0A2J6RX14"/>
<evidence type="ECO:0000259" key="2">
    <source>
        <dbReference type="Pfam" id="PF26640"/>
    </source>
</evidence>
<protein>
    <submittedName>
        <fullName evidence="3">HET-domain-containing protein</fullName>
    </submittedName>
</protein>
<evidence type="ECO:0000313" key="4">
    <source>
        <dbReference type="Proteomes" id="UP000235786"/>
    </source>
</evidence>